<dbReference type="OrthoDB" id="4486239at2759"/>
<proteinExistence type="predicted"/>
<reference evidence="2" key="1">
    <citation type="submission" date="2021-03" db="EMBL/GenBank/DDBJ databases">
        <authorList>
            <person name="Tagirdzhanova G."/>
        </authorList>
    </citation>
    <scope>NUCLEOTIDE SEQUENCE</scope>
</reference>
<feature type="region of interest" description="Disordered" evidence="1">
    <location>
        <begin position="98"/>
        <end position="123"/>
    </location>
</feature>
<keyword evidence="3" id="KW-1185">Reference proteome</keyword>
<sequence>MLARGDFTPSQMLLIMINNLLPLLLFRPLRLCIPSEQMRSARIVLLKITHAPYIAAIWVYEELYALSSRWQFSKSPQQRIHSIKRGFHPHIPIRRPNFRSRSEVSMPKTPTSAKRPSAHGLTDDDLAATQTAMNERLATIERKIERLTIIEQKIDQLSR</sequence>
<evidence type="ECO:0000256" key="1">
    <source>
        <dbReference type="SAM" id="MobiDB-lite"/>
    </source>
</evidence>
<gene>
    <name evidence="2" type="ORF">ALECFALPRED_008853</name>
</gene>
<name>A0A8H3J4U9_9LECA</name>
<dbReference type="Proteomes" id="UP000664203">
    <property type="component" value="Unassembled WGS sequence"/>
</dbReference>
<organism evidence="2 3">
    <name type="scientific">Alectoria fallacina</name>
    <dbReference type="NCBI Taxonomy" id="1903189"/>
    <lineage>
        <taxon>Eukaryota</taxon>
        <taxon>Fungi</taxon>
        <taxon>Dikarya</taxon>
        <taxon>Ascomycota</taxon>
        <taxon>Pezizomycotina</taxon>
        <taxon>Lecanoromycetes</taxon>
        <taxon>OSLEUM clade</taxon>
        <taxon>Lecanoromycetidae</taxon>
        <taxon>Lecanorales</taxon>
        <taxon>Lecanorineae</taxon>
        <taxon>Parmeliaceae</taxon>
        <taxon>Alectoria</taxon>
    </lineage>
</organism>
<evidence type="ECO:0000313" key="2">
    <source>
        <dbReference type="EMBL" id="CAF9940766.1"/>
    </source>
</evidence>
<dbReference type="EMBL" id="CAJPDR010000622">
    <property type="protein sequence ID" value="CAF9940766.1"/>
    <property type="molecule type" value="Genomic_DNA"/>
</dbReference>
<evidence type="ECO:0000313" key="3">
    <source>
        <dbReference type="Proteomes" id="UP000664203"/>
    </source>
</evidence>
<dbReference type="AlphaFoldDB" id="A0A8H3J4U9"/>
<accession>A0A8H3J4U9</accession>
<protein>
    <submittedName>
        <fullName evidence="2">Uncharacterized protein</fullName>
    </submittedName>
</protein>
<comment type="caution">
    <text evidence="2">The sequence shown here is derived from an EMBL/GenBank/DDBJ whole genome shotgun (WGS) entry which is preliminary data.</text>
</comment>